<keyword evidence="2" id="KW-0255">Endonuclease</keyword>
<dbReference type="InterPro" id="IPR036691">
    <property type="entry name" value="Endo/exonu/phosph_ase_sf"/>
</dbReference>
<evidence type="ECO:0000259" key="1">
    <source>
        <dbReference type="Pfam" id="PF03372"/>
    </source>
</evidence>
<dbReference type="GO" id="GO:0016020">
    <property type="term" value="C:membrane"/>
    <property type="evidence" value="ECO:0007669"/>
    <property type="project" value="GOC"/>
</dbReference>
<dbReference type="PANTHER" id="PTHR14859:SF15">
    <property type="entry name" value="ENDONUCLEASE_EXONUCLEASE_PHOSPHATASE DOMAIN-CONTAINING PROTEIN"/>
    <property type="match status" value="1"/>
</dbReference>
<dbReference type="AlphaFoldDB" id="A0A9X2CQC1"/>
<dbReference type="GO" id="GO:0006506">
    <property type="term" value="P:GPI anchor biosynthetic process"/>
    <property type="evidence" value="ECO:0007669"/>
    <property type="project" value="TreeGrafter"/>
</dbReference>
<dbReference type="PANTHER" id="PTHR14859">
    <property type="entry name" value="CALCOFLUOR WHITE HYPERSENSITIVE PROTEIN PRECURSOR"/>
    <property type="match status" value="1"/>
</dbReference>
<feature type="domain" description="Endonuclease/exonuclease/phosphatase" evidence="1">
    <location>
        <begin position="20"/>
        <end position="241"/>
    </location>
</feature>
<organism evidence="2 3">
    <name type="scientific">Zunongwangia pacifica</name>
    <dbReference type="NCBI Taxonomy" id="2911062"/>
    <lineage>
        <taxon>Bacteria</taxon>
        <taxon>Pseudomonadati</taxon>
        <taxon>Bacteroidota</taxon>
        <taxon>Flavobacteriia</taxon>
        <taxon>Flavobacteriales</taxon>
        <taxon>Flavobacteriaceae</taxon>
        <taxon>Zunongwangia</taxon>
    </lineage>
</organism>
<proteinExistence type="predicted"/>
<evidence type="ECO:0000313" key="3">
    <source>
        <dbReference type="Proteomes" id="UP001139521"/>
    </source>
</evidence>
<dbReference type="InterPro" id="IPR051916">
    <property type="entry name" value="GPI-anchor_lipid_remodeler"/>
</dbReference>
<keyword evidence="2" id="KW-0378">Hydrolase</keyword>
<sequence>MGTIYNMKAQEKANSEVVVLSYNIHHANPPSQPKVINLDTIAAIIKNSNADIVGLQEVGVYTERSGKKLHMAKVLAEKAGFEYWYFSKSIDFQGGAYGTAILSKFPISDTITRKLPNPKNAEPRTLSMVNIHINDKLTIKMANTHLDYTDASNNFAQVLDLRKILAEENRPVILTGDFNTVPKSQSMKYLFEVFSASCTQTCDFTSSAQQPESTIDYILYKGDTIEVLEHQVLKEAFASDHFPVKARFLLSN</sequence>
<dbReference type="InterPro" id="IPR005135">
    <property type="entry name" value="Endo/exonuclease/phosphatase"/>
</dbReference>
<dbReference type="EMBL" id="JAKHSK010000022">
    <property type="protein sequence ID" value="MCL6219528.1"/>
    <property type="molecule type" value="Genomic_DNA"/>
</dbReference>
<reference evidence="2" key="1">
    <citation type="submission" date="2022-01" db="EMBL/GenBank/DDBJ databases">
        <title>Genome sequencing of Zunongwangia sp. M21534 genome.</title>
        <authorList>
            <person name="Chen Y."/>
            <person name="Dong C."/>
            <person name="Shao Z."/>
        </authorList>
    </citation>
    <scope>NUCLEOTIDE SEQUENCE</scope>
    <source>
        <strain evidence="2">MCCC M21534</strain>
    </source>
</reference>
<evidence type="ECO:0000313" key="2">
    <source>
        <dbReference type="EMBL" id="MCL6219528.1"/>
    </source>
</evidence>
<protein>
    <submittedName>
        <fullName evidence="2">Endonuclease/exonuclease/phosphatase family protein</fullName>
    </submittedName>
</protein>
<dbReference type="SUPFAM" id="SSF56219">
    <property type="entry name" value="DNase I-like"/>
    <property type="match status" value="1"/>
</dbReference>
<keyword evidence="2" id="KW-0540">Nuclease</keyword>
<dbReference type="Pfam" id="PF03372">
    <property type="entry name" value="Exo_endo_phos"/>
    <property type="match status" value="1"/>
</dbReference>
<gene>
    <name evidence="2" type="ORF">L1967_14625</name>
</gene>
<comment type="caution">
    <text evidence="2">The sequence shown here is derived from an EMBL/GenBank/DDBJ whole genome shotgun (WGS) entry which is preliminary data.</text>
</comment>
<dbReference type="RefSeq" id="WP_249602246.1">
    <property type="nucleotide sequence ID" value="NZ_JAKHSK010000022.1"/>
</dbReference>
<dbReference type="GO" id="GO:0004519">
    <property type="term" value="F:endonuclease activity"/>
    <property type="evidence" value="ECO:0007669"/>
    <property type="project" value="UniProtKB-KW"/>
</dbReference>
<keyword evidence="3" id="KW-1185">Reference proteome</keyword>
<accession>A0A9X2CQC1</accession>
<dbReference type="Proteomes" id="UP001139521">
    <property type="component" value="Unassembled WGS sequence"/>
</dbReference>
<dbReference type="Gene3D" id="3.60.10.10">
    <property type="entry name" value="Endonuclease/exonuclease/phosphatase"/>
    <property type="match status" value="1"/>
</dbReference>
<name>A0A9X2CQC1_9FLAO</name>